<evidence type="ECO:0000313" key="2">
    <source>
        <dbReference type="Proteomes" id="UP000004416"/>
    </source>
</evidence>
<name>G9XUW0_DESHA</name>
<gene>
    <name evidence="1" type="ORF">HMPREF0322_04773</name>
</gene>
<organism evidence="1 2">
    <name type="scientific">Desulfitobacterium hafniense DP7</name>
    <dbReference type="NCBI Taxonomy" id="537010"/>
    <lineage>
        <taxon>Bacteria</taxon>
        <taxon>Bacillati</taxon>
        <taxon>Bacillota</taxon>
        <taxon>Clostridia</taxon>
        <taxon>Eubacteriales</taxon>
        <taxon>Desulfitobacteriaceae</taxon>
        <taxon>Desulfitobacterium</taxon>
    </lineage>
</organism>
<comment type="caution">
    <text evidence="1">The sequence shown here is derived from an EMBL/GenBank/DDBJ whole genome shotgun (WGS) entry which is preliminary data.</text>
</comment>
<proteinExistence type="predicted"/>
<protein>
    <submittedName>
        <fullName evidence="1">Uncharacterized protein</fullName>
    </submittedName>
</protein>
<dbReference type="HOGENOM" id="CLU_2492752_0_0_9"/>
<reference evidence="1 2" key="1">
    <citation type="submission" date="2011-08" db="EMBL/GenBank/DDBJ databases">
        <authorList>
            <person name="Weinstock G."/>
            <person name="Sodergren E."/>
            <person name="Clifton S."/>
            <person name="Fulton L."/>
            <person name="Fulton B."/>
            <person name="Courtney L."/>
            <person name="Fronick C."/>
            <person name="Harrison M."/>
            <person name="Strong C."/>
            <person name="Farmer C."/>
            <person name="Delahaunty K."/>
            <person name="Markovic C."/>
            <person name="Hall O."/>
            <person name="Minx P."/>
            <person name="Tomlinson C."/>
            <person name="Mitreva M."/>
            <person name="Hou S."/>
            <person name="Chen J."/>
            <person name="Wollam A."/>
            <person name="Pepin K.H."/>
            <person name="Johnson M."/>
            <person name="Bhonagiri V."/>
            <person name="Zhang X."/>
            <person name="Suruliraj S."/>
            <person name="Warren W."/>
            <person name="Chinwalla A."/>
            <person name="Mardis E.R."/>
            <person name="Wilson R.K."/>
        </authorList>
    </citation>
    <scope>NUCLEOTIDE SEQUENCE [LARGE SCALE GENOMIC DNA]</scope>
    <source>
        <strain evidence="1 2">DP7</strain>
    </source>
</reference>
<dbReference type="Proteomes" id="UP000004416">
    <property type="component" value="Unassembled WGS sequence"/>
</dbReference>
<evidence type="ECO:0000313" key="1">
    <source>
        <dbReference type="EMBL" id="EHL04682.1"/>
    </source>
</evidence>
<dbReference type="AlphaFoldDB" id="G9XUW0"/>
<sequence length="86" mass="10186">MIEKNFIMISEPEQPKESSMVGRPGLYALGVYPEMAMPSRLRRRWIPNMLGLLEVPLSLKWNLLTFKDRLDWSPPTWRKKVGQQWD</sequence>
<accession>G9XUW0</accession>
<dbReference type="EMBL" id="AFZX01000131">
    <property type="protein sequence ID" value="EHL04682.1"/>
    <property type="molecule type" value="Genomic_DNA"/>
</dbReference>